<proteinExistence type="predicted"/>
<protein>
    <submittedName>
        <fullName evidence="1">Uncharacterized protein</fullName>
    </submittedName>
</protein>
<sequence>MAEYSITNLSIGGIPIQVVGLKELKAPNEPVGILFLLHGRLGSSKQKYLMRIATSVLSEAASRPKERAREVIVIILDQRNHGVRTVDPDRNQGWKETGQVALLPDGQVDPQSLDNISHLHDMYTLYTGTVHDVSFLITHLEPLLFPHDERTIDKWMVMGISLGGHASWHIGTHDPRVSLVVPVIGSPSYLTLFQHRAEGLGLALAPPYLPASLRREMERATPRVDAFKGKDVLVMSGADDMLVPFEESGSREFTQRLKDAAICRTLEVWVQPETGHTCSIEMIDRAKDFIWTNGIQRGDAEARSEGPPADTSATFTILCEPEHVFFSHPCYSRPLIAHTPTPPDYINQSPHRLALLGFLKASPEPEPEPPECVIKSMWAVLRGTVRWPVTIQLTDDAHDNVATTSSSPSPPCPLDHIIGDRLGSGVDHEV</sequence>
<dbReference type="Proteomes" id="UP000614334">
    <property type="component" value="Unassembled WGS sequence"/>
</dbReference>
<evidence type="ECO:0000313" key="1">
    <source>
        <dbReference type="EMBL" id="KAF8755519.1"/>
    </source>
</evidence>
<evidence type="ECO:0000313" key="2">
    <source>
        <dbReference type="Proteomes" id="UP000614334"/>
    </source>
</evidence>
<dbReference type="Gene3D" id="3.40.50.1820">
    <property type="entry name" value="alpha/beta hydrolase"/>
    <property type="match status" value="1"/>
</dbReference>
<gene>
    <name evidence="1" type="ORF">RHS01_05238</name>
</gene>
<dbReference type="AlphaFoldDB" id="A0A8H7IDP7"/>
<accession>A0A8H7IDP7</accession>
<dbReference type="SUPFAM" id="SSF53474">
    <property type="entry name" value="alpha/beta-Hydrolases"/>
    <property type="match status" value="1"/>
</dbReference>
<dbReference type="EMBL" id="JACYCF010000008">
    <property type="protein sequence ID" value="KAF8755519.1"/>
    <property type="molecule type" value="Genomic_DNA"/>
</dbReference>
<dbReference type="PANTHER" id="PTHR47381:SF3">
    <property type="entry name" value="ALPHA_BETA-HYDROLASES SUPERFAMILY PROTEIN"/>
    <property type="match status" value="1"/>
</dbReference>
<dbReference type="PANTHER" id="PTHR47381">
    <property type="entry name" value="ALPHA/BETA-HYDROLASES SUPERFAMILY PROTEIN"/>
    <property type="match status" value="1"/>
</dbReference>
<comment type="caution">
    <text evidence="1">The sequence shown here is derived from an EMBL/GenBank/DDBJ whole genome shotgun (WGS) entry which is preliminary data.</text>
</comment>
<organism evidence="1 2">
    <name type="scientific">Rhizoctonia solani</name>
    <dbReference type="NCBI Taxonomy" id="456999"/>
    <lineage>
        <taxon>Eukaryota</taxon>
        <taxon>Fungi</taxon>
        <taxon>Dikarya</taxon>
        <taxon>Basidiomycota</taxon>
        <taxon>Agaricomycotina</taxon>
        <taxon>Agaricomycetes</taxon>
        <taxon>Cantharellales</taxon>
        <taxon>Ceratobasidiaceae</taxon>
        <taxon>Rhizoctonia</taxon>
    </lineage>
</organism>
<name>A0A8H7IDP7_9AGAM</name>
<dbReference type="InterPro" id="IPR029058">
    <property type="entry name" value="AB_hydrolase_fold"/>
</dbReference>
<reference evidence="1" key="1">
    <citation type="submission" date="2020-09" db="EMBL/GenBank/DDBJ databases">
        <title>Comparative genome analyses of four rice-infecting Rhizoctonia solani isolates reveal extensive enrichment of homogalacturonan modification genes.</title>
        <authorList>
            <person name="Lee D.-Y."/>
            <person name="Jeon J."/>
            <person name="Kim K.-T."/>
            <person name="Cheong K."/>
            <person name="Song H."/>
            <person name="Choi G."/>
            <person name="Ko J."/>
            <person name="Opiyo S.O."/>
            <person name="Zuo S."/>
            <person name="Madhav S."/>
            <person name="Lee Y.-H."/>
            <person name="Wang G.-L."/>
        </authorList>
    </citation>
    <scope>NUCLEOTIDE SEQUENCE</scope>
    <source>
        <strain evidence="1">AG1-IA B2</strain>
    </source>
</reference>